<name>A0A7W5TSI1_9MICC</name>
<keyword evidence="1" id="KW-1133">Transmembrane helix</keyword>
<keyword evidence="3" id="KW-1185">Reference proteome</keyword>
<feature type="transmembrane region" description="Helical" evidence="1">
    <location>
        <begin position="94"/>
        <end position="115"/>
    </location>
</feature>
<dbReference type="Proteomes" id="UP000547528">
    <property type="component" value="Unassembled WGS sequence"/>
</dbReference>
<comment type="caution">
    <text evidence="2">The sequence shown here is derived from an EMBL/GenBank/DDBJ whole genome shotgun (WGS) entry which is preliminary data.</text>
</comment>
<feature type="transmembrane region" description="Helical" evidence="1">
    <location>
        <begin position="7"/>
        <end position="25"/>
    </location>
</feature>
<feature type="transmembrane region" description="Helical" evidence="1">
    <location>
        <begin position="31"/>
        <end position="49"/>
    </location>
</feature>
<protein>
    <recommendedName>
        <fullName evidence="4">Transmembrane protein</fullName>
    </recommendedName>
</protein>
<feature type="transmembrane region" description="Helical" evidence="1">
    <location>
        <begin position="56"/>
        <end position="74"/>
    </location>
</feature>
<dbReference type="RefSeq" id="WP_183357006.1">
    <property type="nucleotide sequence ID" value="NZ_BAABKR010000004.1"/>
</dbReference>
<keyword evidence="1" id="KW-0472">Membrane</keyword>
<dbReference type="AlphaFoldDB" id="A0A7W5TSI1"/>
<reference evidence="2 3" key="1">
    <citation type="submission" date="2020-08" db="EMBL/GenBank/DDBJ databases">
        <title>Sequencing the genomes of 1000 actinobacteria strains.</title>
        <authorList>
            <person name="Klenk H.-P."/>
        </authorList>
    </citation>
    <scope>NUCLEOTIDE SEQUENCE [LARGE SCALE GENOMIC DNA]</scope>
    <source>
        <strain evidence="2 3">DSM 28238</strain>
    </source>
</reference>
<accession>A0A7W5TSI1</accession>
<sequence length="120" mass="13079">MDLLRAWILAAVVYLPLNFVLSVTIGYSLYWLYILCPILAAVAASWYHAERGVGGWARHLLAVLPVPIVLNGYWSLLQQIPSTAEQWGDFAMALAQAGILAAVGLGLVMLTRLLLGEQGE</sequence>
<evidence type="ECO:0008006" key="4">
    <source>
        <dbReference type="Google" id="ProtNLM"/>
    </source>
</evidence>
<proteinExistence type="predicted"/>
<keyword evidence="1" id="KW-0812">Transmembrane</keyword>
<organism evidence="2 3">
    <name type="scientific">Garicola koreensis</name>
    <dbReference type="NCBI Taxonomy" id="1262554"/>
    <lineage>
        <taxon>Bacteria</taxon>
        <taxon>Bacillati</taxon>
        <taxon>Actinomycetota</taxon>
        <taxon>Actinomycetes</taxon>
        <taxon>Micrococcales</taxon>
        <taxon>Micrococcaceae</taxon>
        <taxon>Garicola</taxon>
    </lineage>
</organism>
<evidence type="ECO:0000313" key="3">
    <source>
        <dbReference type="Proteomes" id="UP000547528"/>
    </source>
</evidence>
<dbReference type="EMBL" id="JACIBT010000001">
    <property type="protein sequence ID" value="MBB3666568.1"/>
    <property type="molecule type" value="Genomic_DNA"/>
</dbReference>
<evidence type="ECO:0000256" key="1">
    <source>
        <dbReference type="SAM" id="Phobius"/>
    </source>
</evidence>
<evidence type="ECO:0000313" key="2">
    <source>
        <dbReference type="EMBL" id="MBB3666568.1"/>
    </source>
</evidence>
<gene>
    <name evidence="2" type="ORF">FHX47_000161</name>
</gene>